<feature type="transmembrane region" description="Helical" evidence="12">
    <location>
        <begin position="378"/>
        <end position="398"/>
    </location>
</feature>
<dbReference type="EMBL" id="JX649903">
    <property type="protein sequence ID" value="AGC72468.1"/>
    <property type="molecule type" value="Genomic_DNA"/>
</dbReference>
<evidence type="ECO:0000256" key="1">
    <source>
        <dbReference type="ARBA" id="ARBA00004141"/>
    </source>
</evidence>
<evidence type="ECO:0000256" key="12">
    <source>
        <dbReference type="HAMAP-Rule" id="MF_01522"/>
    </source>
</evidence>
<keyword evidence="6 12" id="KW-0812">Transmembrane</keyword>
<keyword evidence="11 12" id="KW-0472">Membrane</keyword>
<evidence type="ECO:0000256" key="4">
    <source>
        <dbReference type="ARBA" id="ARBA00022475"/>
    </source>
</evidence>
<evidence type="ECO:0000256" key="7">
    <source>
        <dbReference type="ARBA" id="ARBA00022847"/>
    </source>
</evidence>
<keyword evidence="4 12" id="KW-1003">Cell membrane</keyword>
<gene>
    <name evidence="12" type="primary">kup</name>
</gene>
<feature type="domain" description="K+ potassium transporter C-terminal" evidence="14">
    <location>
        <begin position="515"/>
        <end position="663"/>
    </location>
</feature>
<evidence type="ECO:0000256" key="10">
    <source>
        <dbReference type="ARBA" id="ARBA00023065"/>
    </source>
</evidence>
<evidence type="ECO:0000256" key="11">
    <source>
        <dbReference type="ARBA" id="ARBA00023136"/>
    </source>
</evidence>
<accession>L7VZF7</accession>
<feature type="transmembrane region" description="Helical" evidence="12">
    <location>
        <begin position="179"/>
        <end position="197"/>
    </location>
</feature>
<feature type="transmembrane region" description="Helical" evidence="12">
    <location>
        <begin position="285"/>
        <end position="307"/>
    </location>
</feature>
<dbReference type="GO" id="GO:0015079">
    <property type="term" value="F:potassium ion transmembrane transporter activity"/>
    <property type="evidence" value="ECO:0007669"/>
    <property type="project" value="UniProtKB-UniRule"/>
</dbReference>
<evidence type="ECO:0000256" key="5">
    <source>
        <dbReference type="ARBA" id="ARBA00022538"/>
    </source>
</evidence>
<dbReference type="GO" id="GO:0015293">
    <property type="term" value="F:symporter activity"/>
    <property type="evidence" value="ECO:0007669"/>
    <property type="project" value="UniProtKB-UniRule"/>
</dbReference>
<evidence type="ECO:0000313" key="15">
    <source>
        <dbReference type="EMBL" id="AGC72468.1"/>
    </source>
</evidence>
<keyword evidence="7 12" id="KW-0769">Symport</keyword>
<sequence length="663" mass="72351">MGAGRHAVLRFAPLMTKSESTTGVDLQATSHAPLIRSPKDLARLGLGAIGVVYGDIGTSPLYAMKECFALPHGVAISLGNVLGILSLVFWALTMIVVVKYIGFVMRADNHGDGGILALLALVTEQRSHPKRGESGHRRWITLVGLALFGAALLWADGMITPVISVLGALEGLDVATPIFRPWIVPLALAILVTLFLVQKRGTAGIGAVFGPLMLIWFASITALGIPAIARHPEVLAAVNPMHAWHFFRANGMHGFLILGSVVLCVTGSEALYADMGHFGRRPIRLAWFWLVFPALLANYFGQGALLLARGQEVVANPFYGLAPQWFLYPLVVIATCAAVIASQALISGAFSLAQQAIQLGFSPRMTIVHTSGEASGQIYVPEVNSILMVACVALTLMFQKSGNLAAAYGIAVMGTMVITTILLFSVERRIWHWPLWQALLFCGLFMVVDIPFLAANVVKIVSGGWVPLVVAFGIYILMTTWKRGRTAVRKHLAEGSLPLEYFLSRLEDYAPHRVKGTAVFMTSTMGVTPPILLHHFKHNKVLHEKVVLFTIVTEGIPEVAKRDRIQMRELSHGFCEVIAHYGFMQTPNVPLALRRAAELGLEFDPGAVSYFLGRETLLTTGRSGMSNWRKRLFVYLARNARPANTFFRIPPNRVIELGAQVEL</sequence>
<feature type="transmembrane region" description="Helical" evidence="12">
    <location>
        <begin position="209"/>
        <end position="229"/>
    </location>
</feature>
<feature type="transmembrane region" description="Helical" evidence="12">
    <location>
        <begin position="75"/>
        <end position="98"/>
    </location>
</feature>
<dbReference type="PANTHER" id="PTHR30540:SF79">
    <property type="entry name" value="LOW AFFINITY POTASSIUM TRANSPORT SYSTEM PROTEIN KUP"/>
    <property type="match status" value="1"/>
</dbReference>
<keyword evidence="3 12" id="KW-0813">Transport</keyword>
<name>L7VZF7_9BACT</name>
<comment type="function">
    <text evidence="12">Transport of potassium into the cell. Likely operates as a K(+):H(+) symporter.</text>
</comment>
<feature type="transmembrane region" description="Helical" evidence="12">
    <location>
        <begin position="249"/>
        <end position="273"/>
    </location>
</feature>
<dbReference type="AlphaFoldDB" id="L7VZF7"/>
<evidence type="ECO:0000259" key="13">
    <source>
        <dbReference type="Pfam" id="PF02705"/>
    </source>
</evidence>
<proteinExistence type="inferred from homology"/>
<feature type="transmembrane region" description="Helical" evidence="12">
    <location>
        <begin position="438"/>
        <end position="458"/>
    </location>
</feature>
<feature type="transmembrane region" description="Helical" evidence="12">
    <location>
        <begin position="44"/>
        <end position="63"/>
    </location>
</feature>
<feature type="transmembrane region" description="Helical" evidence="12">
    <location>
        <begin position="327"/>
        <end position="357"/>
    </location>
</feature>
<dbReference type="Pfam" id="PF02705">
    <property type="entry name" value="K_trans"/>
    <property type="match status" value="1"/>
</dbReference>
<evidence type="ECO:0000256" key="8">
    <source>
        <dbReference type="ARBA" id="ARBA00022958"/>
    </source>
</evidence>
<dbReference type="InterPro" id="IPR003855">
    <property type="entry name" value="K+_transporter"/>
</dbReference>
<dbReference type="PANTHER" id="PTHR30540">
    <property type="entry name" value="OSMOTIC STRESS POTASSIUM TRANSPORTER"/>
    <property type="match status" value="1"/>
</dbReference>
<dbReference type="InterPro" id="IPR053952">
    <property type="entry name" value="K_trans_C"/>
</dbReference>
<dbReference type="InterPro" id="IPR053951">
    <property type="entry name" value="K_trans_N"/>
</dbReference>
<keyword evidence="5 12" id="KW-0633">Potassium transport</keyword>
<reference evidence="15" key="1">
    <citation type="submission" date="2012-09" db="EMBL/GenBank/DDBJ databases">
        <title>Metagenomic Characterization of a Microbial Community in Wastewater Detects High Levels of Antibiotic Resistance.</title>
        <authorList>
            <person name="Abrams M."/>
            <person name="Caldwell A."/>
            <person name="Vandaei E."/>
            <person name="Lee W."/>
            <person name="Perrott J."/>
            <person name="Khan S.Y."/>
            <person name="Ta J."/>
            <person name="Romero D."/>
            <person name="Nguyen V."/>
            <person name="Pourmand N."/>
            <person name="Ouverney C.C."/>
        </authorList>
    </citation>
    <scope>NUCLEOTIDE SEQUENCE</scope>
</reference>
<dbReference type="HAMAP" id="MF_01522">
    <property type="entry name" value="Kup"/>
    <property type="match status" value="1"/>
</dbReference>
<evidence type="ECO:0000256" key="2">
    <source>
        <dbReference type="ARBA" id="ARBA00007019"/>
    </source>
</evidence>
<protein>
    <recommendedName>
        <fullName evidence="12">Probable potassium transport system protein Kup</fullName>
    </recommendedName>
</protein>
<feature type="transmembrane region" description="Helical" evidence="12">
    <location>
        <begin position="139"/>
        <end position="159"/>
    </location>
</feature>
<evidence type="ECO:0000256" key="3">
    <source>
        <dbReference type="ARBA" id="ARBA00022448"/>
    </source>
</evidence>
<comment type="catalytic activity">
    <reaction evidence="12">
        <text>K(+)(in) + H(+)(in) = K(+)(out) + H(+)(out)</text>
        <dbReference type="Rhea" id="RHEA:28490"/>
        <dbReference type="ChEBI" id="CHEBI:15378"/>
        <dbReference type="ChEBI" id="CHEBI:29103"/>
    </reaction>
</comment>
<keyword evidence="8 12" id="KW-0630">Potassium</keyword>
<feature type="transmembrane region" description="Helical" evidence="12">
    <location>
        <begin position="464"/>
        <end position="481"/>
    </location>
</feature>
<dbReference type="InterPro" id="IPR023051">
    <property type="entry name" value="Kup"/>
</dbReference>
<comment type="subcellular location">
    <subcellularLocation>
        <location evidence="12">Cell membrane</location>
        <topology evidence="12">Multi-pass membrane protein</topology>
    </subcellularLocation>
    <subcellularLocation>
        <location evidence="1">Membrane</location>
        <topology evidence="1">Multi-pass membrane protein</topology>
    </subcellularLocation>
</comment>
<dbReference type="GO" id="GO:0005886">
    <property type="term" value="C:plasma membrane"/>
    <property type="evidence" value="ECO:0007669"/>
    <property type="project" value="UniProtKB-SubCell"/>
</dbReference>
<keyword evidence="9 12" id="KW-1133">Transmembrane helix</keyword>
<comment type="similarity">
    <text evidence="2 12">Belongs to the HAK/KUP transporter (TC 2.A.72) family.</text>
</comment>
<evidence type="ECO:0000256" key="9">
    <source>
        <dbReference type="ARBA" id="ARBA00022989"/>
    </source>
</evidence>
<feature type="domain" description="K+ potassium transporter integral membrane" evidence="13">
    <location>
        <begin position="46"/>
        <end position="504"/>
    </location>
</feature>
<keyword evidence="10 12" id="KW-0406">Ion transport</keyword>
<organism evidence="15">
    <name type="scientific">uncultured bacterium A1Q1_fos_499</name>
    <dbReference type="NCBI Taxonomy" id="1256578"/>
    <lineage>
        <taxon>Bacteria</taxon>
        <taxon>environmental samples</taxon>
    </lineage>
</organism>
<dbReference type="Pfam" id="PF22776">
    <property type="entry name" value="K_trans_C"/>
    <property type="match status" value="1"/>
</dbReference>
<evidence type="ECO:0000259" key="14">
    <source>
        <dbReference type="Pfam" id="PF22776"/>
    </source>
</evidence>
<feature type="transmembrane region" description="Helical" evidence="12">
    <location>
        <begin position="404"/>
        <end position="426"/>
    </location>
</feature>
<evidence type="ECO:0000256" key="6">
    <source>
        <dbReference type="ARBA" id="ARBA00022692"/>
    </source>
</evidence>